<dbReference type="Pfam" id="PF13379">
    <property type="entry name" value="NMT1_2"/>
    <property type="match status" value="1"/>
</dbReference>
<comment type="caution">
    <text evidence="8">The sequence shown here is derived from an EMBL/GenBank/DDBJ whole genome shotgun (WGS) entry which is preliminary data.</text>
</comment>
<comment type="subcellular location">
    <subcellularLocation>
        <location evidence="1">Endomembrane system</location>
    </subcellularLocation>
</comment>
<dbReference type="PROSITE" id="PS51318">
    <property type="entry name" value="TAT"/>
    <property type="match status" value="1"/>
</dbReference>
<reference evidence="8" key="2">
    <citation type="submission" date="2020-09" db="EMBL/GenBank/DDBJ databases">
        <authorList>
            <person name="Sun Q."/>
            <person name="Zhou Y."/>
        </authorList>
    </citation>
    <scope>NUCLEOTIDE SEQUENCE</scope>
    <source>
        <strain evidence="8">CGMCC 1.12919</strain>
    </source>
</reference>
<dbReference type="CDD" id="cd13553">
    <property type="entry name" value="PBP2_NrtA_CpmA_like"/>
    <property type="match status" value="1"/>
</dbReference>
<comment type="similarity">
    <text evidence="7">Belongs to the CmpA/NrtA family.</text>
</comment>
<evidence type="ECO:0000256" key="6">
    <source>
        <dbReference type="ARBA" id="ARBA00023136"/>
    </source>
</evidence>
<dbReference type="InterPro" id="IPR006311">
    <property type="entry name" value="TAT_signal"/>
</dbReference>
<name>A0A916UA57_9HYPH</name>
<dbReference type="InterPro" id="IPR044527">
    <property type="entry name" value="NrtA/CpmA_ABC-bd_dom"/>
</dbReference>
<reference evidence="8" key="1">
    <citation type="journal article" date="2014" name="Int. J. Syst. Evol. Microbiol.">
        <title>Complete genome sequence of Corynebacterium casei LMG S-19264T (=DSM 44701T), isolated from a smear-ripened cheese.</title>
        <authorList>
            <consortium name="US DOE Joint Genome Institute (JGI-PGF)"/>
            <person name="Walter F."/>
            <person name="Albersmeier A."/>
            <person name="Kalinowski J."/>
            <person name="Ruckert C."/>
        </authorList>
    </citation>
    <scope>NUCLEOTIDE SEQUENCE</scope>
    <source>
        <strain evidence="8">CGMCC 1.12919</strain>
    </source>
</reference>
<accession>A0A916UA57</accession>
<keyword evidence="9" id="KW-1185">Reference proteome</keyword>
<evidence type="ECO:0000256" key="7">
    <source>
        <dbReference type="ARBA" id="ARBA00024031"/>
    </source>
</evidence>
<evidence type="ECO:0000313" key="9">
    <source>
        <dbReference type="Proteomes" id="UP000637002"/>
    </source>
</evidence>
<gene>
    <name evidence="8" type="ORF">GCM10010994_25680</name>
</gene>
<keyword evidence="5" id="KW-0732">Signal</keyword>
<dbReference type="AlphaFoldDB" id="A0A916UA57"/>
<dbReference type="EMBL" id="BMGG01000004">
    <property type="protein sequence ID" value="GGC65940.1"/>
    <property type="molecule type" value="Genomic_DNA"/>
</dbReference>
<evidence type="ECO:0000256" key="1">
    <source>
        <dbReference type="ARBA" id="ARBA00004308"/>
    </source>
</evidence>
<keyword evidence="4" id="KW-0997">Cell inner membrane</keyword>
<dbReference type="GO" id="GO:0012505">
    <property type="term" value="C:endomembrane system"/>
    <property type="evidence" value="ECO:0007669"/>
    <property type="project" value="UniProtKB-SubCell"/>
</dbReference>
<dbReference type="Proteomes" id="UP000637002">
    <property type="component" value="Unassembled WGS sequence"/>
</dbReference>
<sequence>MTMDAQSSTKAAAVEAGHGQPTRRSFLGGTVSAAALFSAAKAVFPGGAFAQGAGPETSKAILGYIALIDASPLVIAKEKGLFAKYGMPDVEVVKQASWGATRDNLVLGGAANGIDGAHILSPTPYLISTGKVTQNNQPTPMYLLARLNYDAQAISVSNDYKDLKVTVDASPLKAAFAERKAAGKEVKVAMTFPGGTHDLWIRYWLAAAGIDPDKDVSTIVVPPPQMVANMKVGTMDAFCVGEPWNEQLVNQGIGFTACTTGEIWKRHPEKALGMRADWVDRNPKAALALLMAVMEAQQWCEKVENKAELATIVGKRQWFNVPVADIIGRLKGDINYGNGRAATGTDQQMKFWTGGVSYPFKSHDTWFITEDIRWGKYEPTMDIKAWVDKVNREDLWREAAKAIGAAAADVPASTSRGVETFFDGKVFDPADPVGYLKSLSIKRAMV</sequence>
<dbReference type="SUPFAM" id="SSF53850">
    <property type="entry name" value="Periplasmic binding protein-like II"/>
    <property type="match status" value="1"/>
</dbReference>
<evidence type="ECO:0000256" key="4">
    <source>
        <dbReference type="ARBA" id="ARBA00022519"/>
    </source>
</evidence>
<dbReference type="PANTHER" id="PTHR30024">
    <property type="entry name" value="ALIPHATIC SULFONATES-BINDING PROTEIN-RELATED"/>
    <property type="match status" value="1"/>
</dbReference>
<keyword evidence="2" id="KW-0813">Transport</keyword>
<dbReference type="PANTHER" id="PTHR30024:SF7">
    <property type="entry name" value="NITRATE_NITRITE BINDING PROTEIN NRTA"/>
    <property type="match status" value="1"/>
</dbReference>
<keyword evidence="3" id="KW-1003">Cell membrane</keyword>
<protein>
    <submittedName>
        <fullName evidence="8">Nitrate transporter component, NrtA</fullName>
    </submittedName>
</protein>
<dbReference type="Gene3D" id="3.40.190.10">
    <property type="entry name" value="Periplasmic binding protein-like II"/>
    <property type="match status" value="2"/>
</dbReference>
<keyword evidence="6" id="KW-0472">Membrane</keyword>
<evidence type="ECO:0000313" key="8">
    <source>
        <dbReference type="EMBL" id="GGC65940.1"/>
    </source>
</evidence>
<evidence type="ECO:0000256" key="5">
    <source>
        <dbReference type="ARBA" id="ARBA00022729"/>
    </source>
</evidence>
<evidence type="ECO:0000256" key="2">
    <source>
        <dbReference type="ARBA" id="ARBA00022448"/>
    </source>
</evidence>
<organism evidence="8 9">
    <name type="scientific">Chelatococcus reniformis</name>
    <dbReference type="NCBI Taxonomy" id="1494448"/>
    <lineage>
        <taxon>Bacteria</taxon>
        <taxon>Pseudomonadati</taxon>
        <taxon>Pseudomonadota</taxon>
        <taxon>Alphaproteobacteria</taxon>
        <taxon>Hyphomicrobiales</taxon>
        <taxon>Chelatococcaceae</taxon>
        <taxon>Chelatococcus</taxon>
    </lineage>
</organism>
<proteinExistence type="inferred from homology"/>
<evidence type="ECO:0000256" key="3">
    <source>
        <dbReference type="ARBA" id="ARBA00022475"/>
    </source>
</evidence>